<evidence type="ECO:0000313" key="3">
    <source>
        <dbReference type="EMBL" id="SHL35811.1"/>
    </source>
</evidence>
<evidence type="ECO:0000259" key="2">
    <source>
        <dbReference type="Pfam" id="PF26397"/>
    </source>
</evidence>
<dbReference type="Pfam" id="PF26397">
    <property type="entry name" value="DUF8097"/>
    <property type="match status" value="1"/>
</dbReference>
<accession>A0A1M6ZZ95</accession>
<organism evidence="3 4">
    <name type="scientific">Haladaptatus paucihalophilus DX253</name>
    <dbReference type="NCBI Taxonomy" id="797209"/>
    <lineage>
        <taxon>Archaea</taxon>
        <taxon>Methanobacteriati</taxon>
        <taxon>Methanobacteriota</taxon>
        <taxon>Stenosarchaea group</taxon>
        <taxon>Halobacteria</taxon>
        <taxon>Halobacteriales</taxon>
        <taxon>Haladaptataceae</taxon>
        <taxon>Haladaptatus</taxon>
    </lineage>
</organism>
<name>A0A1M6ZZ95_HALPU</name>
<keyword evidence="1" id="KW-0472">Membrane</keyword>
<dbReference type="InterPro" id="IPR058410">
    <property type="entry name" value="DUF8097"/>
</dbReference>
<evidence type="ECO:0000313" key="4">
    <source>
        <dbReference type="Proteomes" id="UP000184203"/>
    </source>
</evidence>
<dbReference type="Proteomes" id="UP000184203">
    <property type="component" value="Unassembled WGS sequence"/>
</dbReference>
<proteinExistence type="predicted"/>
<keyword evidence="1" id="KW-1133">Transmembrane helix</keyword>
<feature type="transmembrane region" description="Helical" evidence="1">
    <location>
        <begin position="89"/>
        <end position="107"/>
    </location>
</feature>
<reference evidence="4" key="1">
    <citation type="submission" date="2016-11" db="EMBL/GenBank/DDBJ databases">
        <authorList>
            <person name="Varghese N."/>
            <person name="Submissions S."/>
        </authorList>
    </citation>
    <scope>NUCLEOTIDE SEQUENCE [LARGE SCALE GENOMIC DNA]</scope>
    <source>
        <strain evidence="4">DX253</strain>
    </source>
</reference>
<keyword evidence="1" id="KW-0812">Transmembrane</keyword>
<protein>
    <recommendedName>
        <fullName evidence="2">DUF8097 domain-containing protein</fullName>
    </recommendedName>
</protein>
<sequence>MVTEQTRARMEFIGNIASLLAILLFRRRSDEYEPLSRRWMIAGFVSMIPYLWAYDRDWHALKSSIRRRGIATMGWSAIQQFILPENESVKYSFSIGMLVGGIVYRLWYGVLQPHPIIDNE</sequence>
<dbReference type="AlphaFoldDB" id="A0A1M6ZZ95"/>
<feature type="domain" description="DUF8097" evidence="2">
    <location>
        <begin position="1"/>
        <end position="116"/>
    </location>
</feature>
<evidence type="ECO:0000256" key="1">
    <source>
        <dbReference type="SAM" id="Phobius"/>
    </source>
</evidence>
<gene>
    <name evidence="3" type="ORF">SAMN05444342_3636</name>
</gene>
<keyword evidence="4" id="KW-1185">Reference proteome</keyword>
<feature type="transmembrane region" description="Helical" evidence="1">
    <location>
        <begin position="35"/>
        <end position="53"/>
    </location>
</feature>
<dbReference type="EMBL" id="FRAN01000006">
    <property type="protein sequence ID" value="SHL35811.1"/>
    <property type="molecule type" value="Genomic_DNA"/>
</dbReference>